<evidence type="ECO:0000256" key="1">
    <source>
        <dbReference type="SAM" id="Phobius"/>
    </source>
</evidence>
<evidence type="ECO:0000313" key="4">
    <source>
        <dbReference type="EMBL" id="OEG75354.1"/>
    </source>
</evidence>
<accession>A0A1E5IXZ6</accession>
<keyword evidence="1" id="KW-0472">Membrane</keyword>
<keyword evidence="6" id="KW-1185">Reference proteome</keyword>
<keyword evidence="1" id="KW-1133">Transmembrane helix</keyword>
<dbReference type="EMBL" id="BPEU01000029">
    <property type="protein sequence ID" value="GIU44933.1"/>
    <property type="molecule type" value="Genomic_DNA"/>
</dbReference>
<dbReference type="Proteomes" id="UP000095230">
    <property type="component" value="Unassembled WGS sequence"/>
</dbReference>
<dbReference type="InterPro" id="IPR019886">
    <property type="entry name" value="Na_symporter_ssu"/>
</dbReference>
<protein>
    <submittedName>
        <fullName evidence="3">Membrane protein</fullName>
    </submittedName>
</protein>
<reference evidence="4 5" key="1">
    <citation type="submission" date="2016-07" db="EMBL/GenBank/DDBJ databases">
        <title>Whole-genome of two Shewanella species isolated from a digestive organ of sea cucumber Apostichopus japonicus Selenka 1867.</title>
        <authorList>
            <person name="Hong H.-H."/>
            <person name="Choi H."/>
            <person name="Cheon S."/>
            <person name="Oh J.-S."/>
            <person name="Lee H.-G."/>
            <person name="Park C."/>
        </authorList>
    </citation>
    <scope>NUCLEOTIDE SEQUENCE [LARGE SCALE GENOMIC DNA]</scope>
    <source>
        <strain evidence="4 5">CSB03KR</strain>
    </source>
</reference>
<dbReference type="Pfam" id="PF13937">
    <property type="entry name" value="DUF4212"/>
    <property type="match status" value="1"/>
</dbReference>
<name>A0A1E5IXZ6_SHECO</name>
<feature type="domain" description="Sodium symporter small subunit" evidence="2">
    <location>
        <begin position="10"/>
        <end position="86"/>
    </location>
</feature>
<keyword evidence="1" id="KW-0812">Transmembrane</keyword>
<dbReference type="OrthoDB" id="9797746at2"/>
<proteinExistence type="predicted"/>
<dbReference type="EMBL" id="MCBT01000009">
    <property type="protein sequence ID" value="OEG75354.1"/>
    <property type="molecule type" value="Genomic_DNA"/>
</dbReference>
<evidence type="ECO:0000313" key="3">
    <source>
        <dbReference type="EMBL" id="GIU44933.1"/>
    </source>
</evidence>
<dbReference type="STRING" id="23.BEL05_09120"/>
<evidence type="ECO:0000313" key="5">
    <source>
        <dbReference type="Proteomes" id="UP000095230"/>
    </source>
</evidence>
<dbReference type="RefSeq" id="WP_028764706.1">
    <property type="nucleotide sequence ID" value="NZ_BPEU01000029.1"/>
</dbReference>
<dbReference type="Proteomes" id="UP000773469">
    <property type="component" value="Unassembled WGS sequence"/>
</dbReference>
<reference evidence="3 6" key="2">
    <citation type="submission" date="2021-05" db="EMBL/GenBank/DDBJ databases">
        <title>Molecular characterization for Shewanella algae harboring chromosomal blaOXA-55-like strains isolated from clinical and environment sample.</title>
        <authorList>
            <person name="Ohama Y."/>
            <person name="Aoki K."/>
            <person name="Harada S."/>
            <person name="Moriya K."/>
            <person name="Ishii Y."/>
            <person name="Tateda K."/>
        </authorList>
    </citation>
    <scope>NUCLEOTIDE SEQUENCE [LARGE SCALE GENOMIC DNA]</scope>
    <source>
        <strain evidence="3 6">MBTL60-118</strain>
    </source>
</reference>
<feature type="transmembrane region" description="Helical" evidence="1">
    <location>
        <begin position="54"/>
        <end position="74"/>
    </location>
</feature>
<evidence type="ECO:0000259" key="2">
    <source>
        <dbReference type="Pfam" id="PF13937"/>
    </source>
</evidence>
<feature type="transmembrane region" description="Helical" evidence="1">
    <location>
        <begin position="20"/>
        <end position="42"/>
    </location>
</feature>
<organism evidence="4 5">
    <name type="scientific">Shewanella colwelliana</name>
    <name type="common">Alteromonas colwelliana</name>
    <dbReference type="NCBI Taxonomy" id="23"/>
    <lineage>
        <taxon>Bacteria</taxon>
        <taxon>Pseudomonadati</taxon>
        <taxon>Pseudomonadota</taxon>
        <taxon>Gammaproteobacteria</taxon>
        <taxon>Alteromonadales</taxon>
        <taxon>Shewanellaceae</taxon>
        <taxon>Shewanella</taxon>
    </lineage>
</organism>
<gene>
    <name evidence="4" type="ORF">BEL05_09120</name>
    <name evidence="3" type="ORF">TUM3794_34080</name>
</gene>
<evidence type="ECO:0000313" key="6">
    <source>
        <dbReference type="Proteomes" id="UP000773469"/>
    </source>
</evidence>
<comment type="caution">
    <text evidence="4">The sequence shown here is derived from an EMBL/GenBank/DDBJ whole genome shotgun (WGS) entry which is preliminary data.</text>
</comment>
<sequence>MAFENNEKAAGYWRENLRLVIGLLAIWAAVSFGCGILLVDVLNEIHFMGFKLGFWFAQQGAMYVFVALIFVYVAKANALDKKYNVHED</sequence>
<dbReference type="NCBIfam" id="TIGR03647">
    <property type="entry name" value="Na_symport_sm"/>
    <property type="match status" value="1"/>
</dbReference>
<dbReference type="AlphaFoldDB" id="A0A1E5IXZ6"/>